<dbReference type="KEGG" id="tet:TTHERM_00285430"/>
<feature type="transmembrane region" description="Helical" evidence="2">
    <location>
        <begin position="55"/>
        <end position="81"/>
    </location>
</feature>
<proteinExistence type="predicted"/>
<protein>
    <submittedName>
        <fullName evidence="3">Transmembrane protein, putative</fullName>
    </submittedName>
</protein>
<feature type="transmembrane region" description="Helical" evidence="2">
    <location>
        <begin position="101"/>
        <end position="121"/>
    </location>
</feature>
<reference evidence="4" key="1">
    <citation type="journal article" date="2006" name="PLoS Biol.">
        <title>Macronuclear genome sequence of the ciliate Tetrahymena thermophila, a model eukaryote.</title>
        <authorList>
            <person name="Eisen J.A."/>
            <person name="Coyne R.S."/>
            <person name="Wu M."/>
            <person name="Wu D."/>
            <person name="Thiagarajan M."/>
            <person name="Wortman J.R."/>
            <person name="Badger J.H."/>
            <person name="Ren Q."/>
            <person name="Amedeo P."/>
            <person name="Jones K.M."/>
            <person name="Tallon L.J."/>
            <person name="Delcher A.L."/>
            <person name="Salzberg S.L."/>
            <person name="Silva J.C."/>
            <person name="Haas B.J."/>
            <person name="Majoros W.H."/>
            <person name="Farzad M."/>
            <person name="Carlton J.M."/>
            <person name="Smith R.K. Jr."/>
            <person name="Garg J."/>
            <person name="Pearlman R.E."/>
            <person name="Karrer K.M."/>
            <person name="Sun L."/>
            <person name="Manning G."/>
            <person name="Elde N.C."/>
            <person name="Turkewitz A.P."/>
            <person name="Asai D.J."/>
            <person name="Wilkes D.E."/>
            <person name="Wang Y."/>
            <person name="Cai H."/>
            <person name="Collins K."/>
            <person name="Stewart B.A."/>
            <person name="Lee S.R."/>
            <person name="Wilamowska K."/>
            <person name="Weinberg Z."/>
            <person name="Ruzzo W.L."/>
            <person name="Wloga D."/>
            <person name="Gaertig J."/>
            <person name="Frankel J."/>
            <person name="Tsao C.-C."/>
            <person name="Gorovsky M.A."/>
            <person name="Keeling P.J."/>
            <person name="Waller R.F."/>
            <person name="Patron N.J."/>
            <person name="Cherry J.M."/>
            <person name="Stover N.A."/>
            <person name="Krieger C.J."/>
            <person name="del Toro C."/>
            <person name="Ryder H.F."/>
            <person name="Williamson S.C."/>
            <person name="Barbeau R.A."/>
            <person name="Hamilton E.P."/>
            <person name="Orias E."/>
        </authorList>
    </citation>
    <scope>NUCLEOTIDE SEQUENCE [LARGE SCALE GENOMIC DNA]</scope>
    <source>
        <strain evidence="4">SB210</strain>
    </source>
</reference>
<dbReference type="HOGENOM" id="CLU_1108961_0_0_1"/>
<name>I7M8J7_TETTS</name>
<keyword evidence="2" id="KW-0472">Membrane</keyword>
<feature type="transmembrane region" description="Helical" evidence="2">
    <location>
        <begin position="12"/>
        <end position="35"/>
    </location>
</feature>
<feature type="region of interest" description="Disordered" evidence="1">
    <location>
        <begin position="183"/>
        <end position="251"/>
    </location>
</feature>
<sequence length="251" mass="29984">MWDDQLMDEEELELLSFCYFFLGVLLPGFWGYLFIEYSLDPLRYNGQQENCQILVNWGLVAGTVFLIHACFYMIMSTLACLGARNSWYTKFIKVATFEDNYWRSFVLTFSLLGIFGMLGVLNKQFEDQFLLCGDLYKLSEMFYYVFFSIVASFAIIACLIQCSYENNMFEEEDEQEVLNARRAQRRRRRQQQNNRNNRNILPPNMAPQNQIQYQNQEEEEDEYQYNPQDFDSDQEQHQAQVRQDEDHENLL</sequence>
<keyword evidence="4" id="KW-1185">Reference proteome</keyword>
<evidence type="ECO:0000256" key="1">
    <source>
        <dbReference type="SAM" id="MobiDB-lite"/>
    </source>
</evidence>
<organism evidence="3 4">
    <name type="scientific">Tetrahymena thermophila (strain SB210)</name>
    <dbReference type="NCBI Taxonomy" id="312017"/>
    <lineage>
        <taxon>Eukaryota</taxon>
        <taxon>Sar</taxon>
        <taxon>Alveolata</taxon>
        <taxon>Ciliophora</taxon>
        <taxon>Intramacronucleata</taxon>
        <taxon>Oligohymenophorea</taxon>
        <taxon>Hymenostomatida</taxon>
        <taxon>Tetrahymenina</taxon>
        <taxon>Tetrahymenidae</taxon>
        <taxon>Tetrahymena</taxon>
    </lineage>
</organism>
<dbReference type="GeneID" id="7840084"/>
<feature type="compositionally biased region" description="Basic and acidic residues" evidence="1">
    <location>
        <begin position="242"/>
        <end position="251"/>
    </location>
</feature>
<keyword evidence="2 3" id="KW-0812">Transmembrane</keyword>
<dbReference type="AlphaFoldDB" id="I7M8J7"/>
<keyword evidence="2" id="KW-1133">Transmembrane helix</keyword>
<dbReference type="Proteomes" id="UP000009168">
    <property type="component" value="Unassembled WGS sequence"/>
</dbReference>
<gene>
    <name evidence="3" type="ORF">TTHERM_00285430</name>
</gene>
<dbReference type="EMBL" id="GG662651">
    <property type="protein sequence ID" value="EAR98312.1"/>
    <property type="molecule type" value="Genomic_DNA"/>
</dbReference>
<evidence type="ECO:0000313" key="4">
    <source>
        <dbReference type="Proteomes" id="UP000009168"/>
    </source>
</evidence>
<feature type="transmembrane region" description="Helical" evidence="2">
    <location>
        <begin position="141"/>
        <end position="160"/>
    </location>
</feature>
<accession>I7M8J7</accession>
<dbReference type="RefSeq" id="XP_001018557.1">
    <property type="nucleotide sequence ID" value="XM_001018557.3"/>
</dbReference>
<dbReference type="InParanoid" id="I7M8J7"/>
<evidence type="ECO:0000313" key="3">
    <source>
        <dbReference type="EMBL" id="EAR98312.1"/>
    </source>
</evidence>
<evidence type="ECO:0000256" key="2">
    <source>
        <dbReference type="SAM" id="Phobius"/>
    </source>
</evidence>